<dbReference type="Proteomes" id="UP000009168">
    <property type="component" value="Unassembled WGS sequence"/>
</dbReference>
<dbReference type="RefSeq" id="XP_001026246.1">
    <property type="nucleotide sequence ID" value="XM_001026246.1"/>
</dbReference>
<dbReference type="EMBL" id="GG662313">
    <property type="protein sequence ID" value="EAS06001.1"/>
    <property type="molecule type" value="Genomic_DNA"/>
</dbReference>
<evidence type="ECO:0000313" key="1">
    <source>
        <dbReference type="EMBL" id="EAS06001.1"/>
    </source>
</evidence>
<name>I7M497_TETTS</name>
<gene>
    <name evidence="1" type="ORF">TTHERM_00780900</name>
</gene>
<accession>I7M497</accession>
<dbReference type="HOGENOM" id="CLU_3110600_0_0_1"/>
<organism evidence="1 2">
    <name type="scientific">Tetrahymena thermophila (strain SB210)</name>
    <dbReference type="NCBI Taxonomy" id="312017"/>
    <lineage>
        <taxon>Eukaryota</taxon>
        <taxon>Sar</taxon>
        <taxon>Alveolata</taxon>
        <taxon>Ciliophora</taxon>
        <taxon>Intramacronucleata</taxon>
        <taxon>Oligohymenophorea</taxon>
        <taxon>Hymenostomatida</taxon>
        <taxon>Tetrahymenina</taxon>
        <taxon>Tetrahymenidae</taxon>
        <taxon>Tetrahymena</taxon>
    </lineage>
</organism>
<dbReference type="KEGG" id="tet:TTHERM_00780900"/>
<reference evidence="2" key="1">
    <citation type="journal article" date="2006" name="PLoS Biol.">
        <title>Macronuclear genome sequence of the ciliate Tetrahymena thermophila, a model eukaryote.</title>
        <authorList>
            <person name="Eisen J.A."/>
            <person name="Coyne R.S."/>
            <person name="Wu M."/>
            <person name="Wu D."/>
            <person name="Thiagarajan M."/>
            <person name="Wortman J.R."/>
            <person name="Badger J.H."/>
            <person name="Ren Q."/>
            <person name="Amedeo P."/>
            <person name="Jones K.M."/>
            <person name="Tallon L.J."/>
            <person name="Delcher A.L."/>
            <person name="Salzberg S.L."/>
            <person name="Silva J.C."/>
            <person name="Haas B.J."/>
            <person name="Majoros W.H."/>
            <person name="Farzad M."/>
            <person name="Carlton J.M."/>
            <person name="Smith R.K. Jr."/>
            <person name="Garg J."/>
            <person name="Pearlman R.E."/>
            <person name="Karrer K.M."/>
            <person name="Sun L."/>
            <person name="Manning G."/>
            <person name="Elde N.C."/>
            <person name="Turkewitz A.P."/>
            <person name="Asai D.J."/>
            <person name="Wilkes D.E."/>
            <person name="Wang Y."/>
            <person name="Cai H."/>
            <person name="Collins K."/>
            <person name="Stewart B.A."/>
            <person name="Lee S.R."/>
            <person name="Wilamowska K."/>
            <person name="Weinberg Z."/>
            <person name="Ruzzo W.L."/>
            <person name="Wloga D."/>
            <person name="Gaertig J."/>
            <person name="Frankel J."/>
            <person name="Tsao C.-C."/>
            <person name="Gorovsky M.A."/>
            <person name="Keeling P.J."/>
            <person name="Waller R.F."/>
            <person name="Patron N.J."/>
            <person name="Cherry J.M."/>
            <person name="Stover N.A."/>
            <person name="Krieger C.J."/>
            <person name="del Toro C."/>
            <person name="Ryder H.F."/>
            <person name="Williamson S.C."/>
            <person name="Barbeau R.A."/>
            <person name="Hamilton E.P."/>
            <person name="Orias E."/>
        </authorList>
    </citation>
    <scope>NUCLEOTIDE SEQUENCE [LARGE SCALE GENOMIC DNA]</scope>
    <source>
        <strain evidence="2">SB210</strain>
    </source>
</reference>
<proteinExistence type="predicted"/>
<dbReference type="GeneID" id="7830742"/>
<dbReference type="InParanoid" id="I7M497"/>
<dbReference type="AlphaFoldDB" id="I7M497"/>
<evidence type="ECO:0000313" key="2">
    <source>
        <dbReference type="Proteomes" id="UP000009168"/>
    </source>
</evidence>
<protein>
    <submittedName>
        <fullName evidence="1">Uncharacterized protein</fullName>
    </submittedName>
</protein>
<keyword evidence="2" id="KW-1185">Reference proteome</keyword>
<sequence length="51" mass="6132">MKVQRKDRLCEPFAGLFEMEIYFKVNWRYRVSQSRALRKLCLAHSLSPLSE</sequence>